<proteinExistence type="inferred from homology"/>
<dbReference type="SUPFAM" id="SSF49503">
    <property type="entry name" value="Cupredoxins"/>
    <property type="match status" value="3"/>
</dbReference>
<evidence type="ECO:0000256" key="1">
    <source>
        <dbReference type="ARBA" id="ARBA00010609"/>
    </source>
</evidence>
<dbReference type="GO" id="GO:0005507">
    <property type="term" value="F:copper ion binding"/>
    <property type="evidence" value="ECO:0007669"/>
    <property type="project" value="InterPro"/>
</dbReference>
<accession>A0A2P8I2L9</accession>
<dbReference type="InterPro" id="IPR008972">
    <property type="entry name" value="Cupredoxin"/>
</dbReference>
<feature type="signal peptide" evidence="2">
    <location>
        <begin position="1"/>
        <end position="24"/>
    </location>
</feature>
<dbReference type="Pfam" id="PF00394">
    <property type="entry name" value="Cu-oxidase"/>
    <property type="match status" value="1"/>
</dbReference>
<comment type="similarity">
    <text evidence="1">Belongs to the multicopper oxidase family.</text>
</comment>
<evidence type="ECO:0000259" key="4">
    <source>
        <dbReference type="Pfam" id="PF07731"/>
    </source>
</evidence>
<evidence type="ECO:0000256" key="2">
    <source>
        <dbReference type="SAM" id="SignalP"/>
    </source>
</evidence>
<dbReference type="EMBL" id="PYAX01000012">
    <property type="protein sequence ID" value="PSL52696.1"/>
    <property type="molecule type" value="Genomic_DNA"/>
</dbReference>
<dbReference type="AlphaFoldDB" id="A0A2P8I2L9"/>
<feature type="domain" description="Plastocyanin-like" evidence="3">
    <location>
        <begin position="220"/>
        <end position="300"/>
    </location>
</feature>
<evidence type="ECO:0000313" key="7">
    <source>
        <dbReference type="Proteomes" id="UP000241118"/>
    </source>
</evidence>
<dbReference type="PANTHER" id="PTHR48267">
    <property type="entry name" value="CUPREDOXIN SUPERFAMILY PROTEIN"/>
    <property type="match status" value="1"/>
</dbReference>
<keyword evidence="2" id="KW-0732">Signal</keyword>
<dbReference type="InterPro" id="IPR011707">
    <property type="entry name" value="Cu-oxidase-like_N"/>
</dbReference>
<organism evidence="6 7">
    <name type="scientific">Saccharothrix carnea</name>
    <dbReference type="NCBI Taxonomy" id="1280637"/>
    <lineage>
        <taxon>Bacteria</taxon>
        <taxon>Bacillati</taxon>
        <taxon>Actinomycetota</taxon>
        <taxon>Actinomycetes</taxon>
        <taxon>Pseudonocardiales</taxon>
        <taxon>Pseudonocardiaceae</taxon>
        <taxon>Saccharothrix</taxon>
    </lineage>
</organism>
<feature type="domain" description="Plastocyanin-like" evidence="4">
    <location>
        <begin position="360"/>
        <end position="473"/>
    </location>
</feature>
<dbReference type="PANTHER" id="PTHR48267:SF1">
    <property type="entry name" value="BILIRUBIN OXIDASE"/>
    <property type="match status" value="1"/>
</dbReference>
<dbReference type="Proteomes" id="UP000241118">
    <property type="component" value="Unassembled WGS sequence"/>
</dbReference>
<name>A0A2P8I2L9_SACCR</name>
<dbReference type="OrthoDB" id="345021at2"/>
<dbReference type="InterPro" id="IPR045087">
    <property type="entry name" value="Cu-oxidase_fam"/>
</dbReference>
<reference evidence="6 7" key="1">
    <citation type="submission" date="2018-03" db="EMBL/GenBank/DDBJ databases">
        <title>Genomic Encyclopedia of Type Strains, Phase III (KMG-III): the genomes of soil and plant-associated and newly described type strains.</title>
        <authorList>
            <person name="Whitman W."/>
        </authorList>
    </citation>
    <scope>NUCLEOTIDE SEQUENCE [LARGE SCALE GENOMIC DNA]</scope>
    <source>
        <strain evidence="6 7">CGMCC 4.7097</strain>
    </source>
</reference>
<evidence type="ECO:0000313" key="6">
    <source>
        <dbReference type="EMBL" id="PSL52696.1"/>
    </source>
</evidence>
<dbReference type="InterPro" id="IPR001117">
    <property type="entry name" value="Cu-oxidase_2nd"/>
</dbReference>
<evidence type="ECO:0000259" key="5">
    <source>
        <dbReference type="Pfam" id="PF07732"/>
    </source>
</evidence>
<dbReference type="Pfam" id="PF07732">
    <property type="entry name" value="Cu-oxidase_3"/>
    <property type="match status" value="1"/>
</dbReference>
<protein>
    <submittedName>
        <fullName evidence="6">FtsP/CotA-like multicopper oxidase with cupredoxin domain</fullName>
    </submittedName>
</protein>
<dbReference type="PROSITE" id="PS51318">
    <property type="entry name" value="TAT"/>
    <property type="match status" value="1"/>
</dbReference>
<dbReference type="GO" id="GO:0016491">
    <property type="term" value="F:oxidoreductase activity"/>
    <property type="evidence" value="ECO:0007669"/>
    <property type="project" value="InterPro"/>
</dbReference>
<evidence type="ECO:0000259" key="3">
    <source>
        <dbReference type="Pfam" id="PF00394"/>
    </source>
</evidence>
<dbReference type="InterPro" id="IPR011706">
    <property type="entry name" value="Cu-oxidase_C"/>
</dbReference>
<dbReference type="RefSeq" id="WP_106618858.1">
    <property type="nucleotide sequence ID" value="NZ_PYAX01000012.1"/>
</dbReference>
<gene>
    <name evidence="6" type="ORF">B0I31_112165</name>
</gene>
<comment type="caution">
    <text evidence="6">The sequence shown here is derived from an EMBL/GenBank/DDBJ whole genome shotgun (WGS) entry which is preliminary data.</text>
</comment>
<feature type="domain" description="Plastocyanin-like" evidence="5">
    <location>
        <begin position="80"/>
        <end position="181"/>
    </location>
</feature>
<dbReference type="InterPro" id="IPR006311">
    <property type="entry name" value="TAT_signal"/>
</dbReference>
<sequence length="478" mass="52535">MATRRDVLKLAVVGGIVAAVPVEAAVAELTSTADPASATPFAAEMPVPTVLRPTSRTRDTDFYDIRMFDTTAEVIPGLVTGVRTYNGSFPGPTIRAARGRQVVVRHHNGLAVDTSVHLHGGHVPAGHDGHPMDLLKPGATREYHYPNAQAAASLWYHDHAHGLEAENVYRGLHASYVVTDEHERGLKLPSGKYEVELQLRDARIEQDGTLTFTRAQSRPHLLVNGRERPHFRVAARKYRFRVYNVSVDRFMSLRLADGGEFVQIGSDGGFLAAPVGLTELRLSAGERADVVVDFSRYKPGTSVVLQNTSALATENPDVLRFDVGFPAYDDSRVPPVLLAAAALPPATVERRFVLEWNAAQARYTINGQVYDPARVDVQAKLGTTEIWTVVNADAPAPAPNFHLNHNFHTHQTQFRVLDRNGVPVRPAEAGQKDVVMVAPGDTVRLALTWKNFTGRYVVHCHQLPHSDYSQMLEIEITA</sequence>
<keyword evidence="7" id="KW-1185">Reference proteome</keyword>
<dbReference type="Gene3D" id="2.60.40.420">
    <property type="entry name" value="Cupredoxins - blue copper proteins"/>
    <property type="match status" value="3"/>
</dbReference>
<dbReference type="Pfam" id="PF07731">
    <property type="entry name" value="Cu-oxidase_2"/>
    <property type="match status" value="1"/>
</dbReference>
<feature type="chain" id="PRO_5015151870" evidence="2">
    <location>
        <begin position="25"/>
        <end position="478"/>
    </location>
</feature>